<accession>A0A1I7DEA1</accession>
<dbReference type="RefSeq" id="WP_054783765.1">
    <property type="nucleotide sequence ID" value="NZ_FPBD01000008.1"/>
</dbReference>
<feature type="transmembrane region" description="Helical" evidence="1">
    <location>
        <begin position="93"/>
        <end position="117"/>
    </location>
</feature>
<protein>
    <recommendedName>
        <fullName evidence="4">Cytochrome C and Quinol oxidase polypeptide I</fullName>
    </recommendedName>
</protein>
<dbReference type="Proteomes" id="UP000183371">
    <property type="component" value="Unassembled WGS sequence"/>
</dbReference>
<dbReference type="SUPFAM" id="SSF81442">
    <property type="entry name" value="Cytochrome c oxidase subunit I-like"/>
    <property type="match status" value="1"/>
</dbReference>
<evidence type="ECO:0000313" key="3">
    <source>
        <dbReference type="Proteomes" id="UP000183371"/>
    </source>
</evidence>
<gene>
    <name evidence="2" type="ORF">SAMN05444141_108224</name>
</gene>
<dbReference type="InterPro" id="IPR036927">
    <property type="entry name" value="Cyt_c_oxase-like_su1_sf"/>
</dbReference>
<dbReference type="AlphaFoldDB" id="A0A1I7DEA1"/>
<dbReference type="EMBL" id="FPBD01000008">
    <property type="protein sequence ID" value="SFU10008.1"/>
    <property type="molecule type" value="Genomic_DNA"/>
</dbReference>
<feature type="transmembrane region" description="Helical" evidence="1">
    <location>
        <begin position="35"/>
        <end position="55"/>
    </location>
</feature>
<keyword evidence="3" id="KW-1185">Reference proteome</keyword>
<keyword evidence="1" id="KW-0472">Membrane</keyword>
<keyword evidence="1" id="KW-0812">Transmembrane</keyword>
<name>A0A1I7DEA1_9HYPH</name>
<reference evidence="3" key="1">
    <citation type="submission" date="2016-10" db="EMBL/GenBank/DDBJ databases">
        <authorList>
            <person name="Varghese N."/>
            <person name="Submissions S."/>
        </authorList>
    </citation>
    <scope>NUCLEOTIDE SEQUENCE [LARGE SCALE GENOMIC DNA]</scope>
    <source>
        <strain evidence="3">DSM 17465</strain>
    </source>
</reference>
<keyword evidence="1" id="KW-1133">Transmembrane helix</keyword>
<evidence type="ECO:0000256" key="1">
    <source>
        <dbReference type="SAM" id="Phobius"/>
    </source>
</evidence>
<evidence type="ECO:0000313" key="2">
    <source>
        <dbReference type="EMBL" id="SFU10008.1"/>
    </source>
</evidence>
<sequence>MNKIAICFLGLASISSVLGIALGGMVLEGDYEFMPVHAHLLLLGWLSNGIFGLYYRTCGAVQARLSVWAHFLLALGATALMPTGLLLVDSEDYNWVIWFGASFASLSAVAFLLNLILLEKSDKLNHQVKQYLRADHG</sequence>
<feature type="transmembrane region" description="Helical" evidence="1">
    <location>
        <begin position="67"/>
        <end position="87"/>
    </location>
</feature>
<proteinExistence type="predicted"/>
<organism evidence="2 3">
    <name type="scientific">Pseudovibrio denitrificans</name>
    <dbReference type="NCBI Taxonomy" id="258256"/>
    <lineage>
        <taxon>Bacteria</taxon>
        <taxon>Pseudomonadati</taxon>
        <taxon>Pseudomonadota</taxon>
        <taxon>Alphaproteobacteria</taxon>
        <taxon>Hyphomicrobiales</taxon>
        <taxon>Stappiaceae</taxon>
        <taxon>Pseudovibrio</taxon>
    </lineage>
</organism>
<evidence type="ECO:0008006" key="4">
    <source>
        <dbReference type="Google" id="ProtNLM"/>
    </source>
</evidence>